<evidence type="ECO:0000313" key="3">
    <source>
        <dbReference type="Proteomes" id="UP000306918"/>
    </source>
</evidence>
<dbReference type="Proteomes" id="UP000306918">
    <property type="component" value="Unassembled WGS sequence"/>
</dbReference>
<dbReference type="RefSeq" id="WP_136580505.1">
    <property type="nucleotide sequence ID" value="NZ_STFF01000012.1"/>
</dbReference>
<name>A0A4S8HCM2_9BACT</name>
<keyword evidence="3" id="KW-1185">Reference proteome</keyword>
<comment type="caution">
    <text evidence="2">The sequence shown here is derived from an EMBL/GenBank/DDBJ whole genome shotgun (WGS) entry which is preliminary data.</text>
</comment>
<reference evidence="2 3" key="1">
    <citation type="submission" date="2019-04" db="EMBL/GenBank/DDBJ databases">
        <title>Niastella caeni sp. nov., isolated from activated sludge.</title>
        <authorList>
            <person name="Sheng M."/>
        </authorList>
    </citation>
    <scope>NUCLEOTIDE SEQUENCE [LARGE SCALE GENOMIC DNA]</scope>
    <source>
        <strain evidence="2 3">HX-2-15</strain>
    </source>
</reference>
<dbReference type="EMBL" id="STFF01000012">
    <property type="protein sequence ID" value="THU32061.1"/>
    <property type="molecule type" value="Genomic_DNA"/>
</dbReference>
<dbReference type="AlphaFoldDB" id="A0A4S8HCM2"/>
<protein>
    <submittedName>
        <fullName evidence="2">Uncharacterized protein</fullName>
    </submittedName>
</protein>
<gene>
    <name evidence="2" type="ORF">FAM09_28180</name>
</gene>
<sequence>MAKERTLQKGGYKCKIKTNGHKKKSIGIEVMRQRGIKASRGTERQKLQAASFRLQAEGNKAARRTERQKLHAASFRLQAEGNEASSYTLQASSCKQKATRQRGIEGNRMAKATRCKLQAASFKLQAEGNEASSYTLQASGCKQKATRQRGNKAEGSKAARTGNRYLVTGN</sequence>
<evidence type="ECO:0000256" key="1">
    <source>
        <dbReference type="SAM" id="MobiDB-lite"/>
    </source>
</evidence>
<proteinExistence type="predicted"/>
<organism evidence="2 3">
    <name type="scientific">Niastella caeni</name>
    <dbReference type="NCBI Taxonomy" id="2569763"/>
    <lineage>
        <taxon>Bacteria</taxon>
        <taxon>Pseudomonadati</taxon>
        <taxon>Bacteroidota</taxon>
        <taxon>Chitinophagia</taxon>
        <taxon>Chitinophagales</taxon>
        <taxon>Chitinophagaceae</taxon>
        <taxon>Niastella</taxon>
    </lineage>
</organism>
<evidence type="ECO:0000313" key="2">
    <source>
        <dbReference type="EMBL" id="THU32061.1"/>
    </source>
</evidence>
<accession>A0A4S8HCM2</accession>
<feature type="region of interest" description="Disordered" evidence="1">
    <location>
        <begin position="140"/>
        <end position="170"/>
    </location>
</feature>